<keyword evidence="1" id="KW-0805">Transcription regulation</keyword>
<sequence>MSYDVFENLDEAKRLAIINAGLKIFSEYGYTKSSVDAITKEAGISKGSLFYYFESKKNFYLYLYEYCGNTLEKIVDSPGPDGCPSYMIYTDFFERIEAIQQLKMKCSIDYPHMSDFMKKSVFETAPCVKSEIEKFNTRYTHERAMAFFQGIDYSKFKEGINPMMVIQLITWCSEGCANQAALKYKQKSSDNQLSLIFQEAVDLYKAYMTLFRNTFYKEEYLK</sequence>
<evidence type="ECO:0000313" key="6">
    <source>
        <dbReference type="EMBL" id="MBB2182080.1"/>
    </source>
</evidence>
<organism evidence="6 7">
    <name type="scientific">Variimorphobacter saccharofermentans</name>
    <dbReference type="NCBI Taxonomy" id="2755051"/>
    <lineage>
        <taxon>Bacteria</taxon>
        <taxon>Bacillati</taxon>
        <taxon>Bacillota</taxon>
        <taxon>Clostridia</taxon>
        <taxon>Lachnospirales</taxon>
        <taxon>Lachnospiraceae</taxon>
        <taxon>Variimorphobacter</taxon>
    </lineage>
</organism>
<evidence type="ECO:0000256" key="1">
    <source>
        <dbReference type="ARBA" id="ARBA00023015"/>
    </source>
</evidence>
<evidence type="ECO:0000256" key="3">
    <source>
        <dbReference type="ARBA" id="ARBA00023163"/>
    </source>
</evidence>
<evidence type="ECO:0000256" key="4">
    <source>
        <dbReference type="PROSITE-ProRule" id="PRU00335"/>
    </source>
</evidence>
<feature type="domain" description="HTH tetR-type" evidence="5">
    <location>
        <begin position="11"/>
        <end position="71"/>
    </location>
</feature>
<dbReference type="AlphaFoldDB" id="A0A839JXB7"/>
<reference evidence="6 7" key="1">
    <citation type="submission" date="2020-07" db="EMBL/GenBank/DDBJ databases">
        <title>Characterization and genome sequencing of isolate MD1, a novel member within the family Lachnospiraceae.</title>
        <authorList>
            <person name="Rettenmaier R."/>
            <person name="Di Bello L."/>
            <person name="Zinser C."/>
            <person name="Scheitz K."/>
            <person name="Liebl W."/>
            <person name="Zverlov V."/>
        </authorList>
    </citation>
    <scope>NUCLEOTIDE SEQUENCE [LARGE SCALE GENOMIC DNA]</scope>
    <source>
        <strain evidence="6 7">MD1</strain>
    </source>
</reference>
<dbReference type="InterPro" id="IPR009057">
    <property type="entry name" value="Homeodomain-like_sf"/>
</dbReference>
<dbReference type="PRINTS" id="PR00455">
    <property type="entry name" value="HTHTETR"/>
</dbReference>
<evidence type="ECO:0000256" key="2">
    <source>
        <dbReference type="ARBA" id="ARBA00023125"/>
    </source>
</evidence>
<dbReference type="PROSITE" id="PS50977">
    <property type="entry name" value="HTH_TETR_2"/>
    <property type="match status" value="1"/>
</dbReference>
<gene>
    <name evidence="6" type="ORF">H0486_04230</name>
</gene>
<comment type="caution">
    <text evidence="6">The sequence shown here is derived from an EMBL/GenBank/DDBJ whole genome shotgun (WGS) entry which is preliminary data.</text>
</comment>
<dbReference type="SUPFAM" id="SSF46689">
    <property type="entry name" value="Homeodomain-like"/>
    <property type="match status" value="1"/>
</dbReference>
<dbReference type="Gene3D" id="1.10.10.60">
    <property type="entry name" value="Homeodomain-like"/>
    <property type="match status" value="1"/>
</dbReference>
<dbReference type="InterPro" id="IPR001647">
    <property type="entry name" value="HTH_TetR"/>
</dbReference>
<dbReference type="InterPro" id="IPR036271">
    <property type="entry name" value="Tet_transcr_reg_TetR-rel_C_sf"/>
</dbReference>
<dbReference type="Proteomes" id="UP000574276">
    <property type="component" value="Unassembled WGS sequence"/>
</dbReference>
<feature type="DNA-binding region" description="H-T-H motif" evidence="4">
    <location>
        <begin position="34"/>
        <end position="53"/>
    </location>
</feature>
<dbReference type="Gene3D" id="1.10.357.10">
    <property type="entry name" value="Tetracycline Repressor, domain 2"/>
    <property type="match status" value="1"/>
</dbReference>
<name>A0A839JXB7_9FIRM</name>
<dbReference type="GO" id="GO:0003677">
    <property type="term" value="F:DNA binding"/>
    <property type="evidence" value="ECO:0007669"/>
    <property type="project" value="UniProtKB-UniRule"/>
</dbReference>
<keyword evidence="7" id="KW-1185">Reference proteome</keyword>
<evidence type="ECO:0000259" key="5">
    <source>
        <dbReference type="PROSITE" id="PS50977"/>
    </source>
</evidence>
<evidence type="ECO:0000313" key="7">
    <source>
        <dbReference type="Proteomes" id="UP000574276"/>
    </source>
</evidence>
<keyword evidence="3" id="KW-0804">Transcription</keyword>
<dbReference type="RefSeq" id="WP_228351813.1">
    <property type="nucleotide sequence ID" value="NZ_JACEGA010000001.1"/>
</dbReference>
<dbReference type="PANTHER" id="PTHR47506">
    <property type="entry name" value="TRANSCRIPTIONAL REGULATORY PROTEIN"/>
    <property type="match status" value="1"/>
</dbReference>
<dbReference type="Pfam" id="PF00440">
    <property type="entry name" value="TetR_N"/>
    <property type="match status" value="1"/>
</dbReference>
<keyword evidence="2 4" id="KW-0238">DNA-binding</keyword>
<proteinExistence type="predicted"/>
<dbReference type="SUPFAM" id="SSF48498">
    <property type="entry name" value="Tetracyclin repressor-like, C-terminal domain"/>
    <property type="match status" value="1"/>
</dbReference>
<dbReference type="EMBL" id="JACEGA010000001">
    <property type="protein sequence ID" value="MBB2182080.1"/>
    <property type="molecule type" value="Genomic_DNA"/>
</dbReference>
<accession>A0A839JXB7</accession>
<protein>
    <submittedName>
        <fullName evidence="6">TetR family transcriptional regulator</fullName>
    </submittedName>
</protein>
<dbReference type="PANTHER" id="PTHR47506:SF1">
    <property type="entry name" value="HTH-TYPE TRANSCRIPTIONAL REGULATOR YJDC"/>
    <property type="match status" value="1"/>
</dbReference>